<feature type="domain" description="ChrB C-terminal" evidence="1">
    <location>
        <begin position="185"/>
        <end position="313"/>
    </location>
</feature>
<organism evidence="3 4">
    <name type="scientific">Noviherbaspirillum saxi</name>
    <dbReference type="NCBI Taxonomy" id="2320863"/>
    <lineage>
        <taxon>Bacteria</taxon>
        <taxon>Pseudomonadati</taxon>
        <taxon>Pseudomonadota</taxon>
        <taxon>Betaproteobacteria</taxon>
        <taxon>Burkholderiales</taxon>
        <taxon>Oxalobacteraceae</taxon>
        <taxon>Noviherbaspirillum</taxon>
    </lineage>
</organism>
<dbReference type="InterPro" id="IPR046858">
    <property type="entry name" value="ChrB_N"/>
</dbReference>
<dbReference type="OrthoDB" id="6605953at2"/>
<dbReference type="RefSeq" id="WP_119771148.1">
    <property type="nucleotide sequence ID" value="NZ_QYUO01000002.1"/>
</dbReference>
<comment type="caution">
    <text evidence="3">The sequence shown here is derived from an EMBL/GenBank/DDBJ whole genome shotgun (WGS) entry which is preliminary data.</text>
</comment>
<dbReference type="InterPro" id="IPR018634">
    <property type="entry name" value="ChrB_C"/>
</dbReference>
<dbReference type="EMBL" id="QYUO01000002">
    <property type="protein sequence ID" value="RJF96001.1"/>
    <property type="molecule type" value="Genomic_DNA"/>
</dbReference>
<reference evidence="4" key="1">
    <citation type="submission" date="2018-09" db="EMBL/GenBank/DDBJ databases">
        <authorList>
            <person name="Zhu H."/>
        </authorList>
    </citation>
    <scope>NUCLEOTIDE SEQUENCE [LARGE SCALE GENOMIC DNA]</scope>
    <source>
        <strain evidence="4">K1R23-30</strain>
    </source>
</reference>
<dbReference type="Pfam" id="PF09828">
    <property type="entry name" value="ChrB_C"/>
    <property type="match status" value="1"/>
</dbReference>
<dbReference type="Proteomes" id="UP000265955">
    <property type="component" value="Unassembled WGS sequence"/>
</dbReference>
<feature type="domain" description="ChrB N-terminal" evidence="2">
    <location>
        <begin position="23"/>
        <end position="148"/>
    </location>
</feature>
<name>A0A3A3FMP4_9BURK</name>
<gene>
    <name evidence="3" type="ORF">D3871_21895</name>
</gene>
<dbReference type="Pfam" id="PF20229">
    <property type="entry name" value="ChrB_N"/>
    <property type="match status" value="1"/>
</dbReference>
<accession>A0A3A3FMP4</accession>
<evidence type="ECO:0000259" key="1">
    <source>
        <dbReference type="Pfam" id="PF09828"/>
    </source>
</evidence>
<protein>
    <recommendedName>
        <fullName evidence="5">Chromate resistance exported protein</fullName>
    </recommendedName>
</protein>
<keyword evidence="4" id="KW-1185">Reference proteome</keyword>
<evidence type="ECO:0008006" key="5">
    <source>
        <dbReference type="Google" id="ProtNLM"/>
    </source>
</evidence>
<evidence type="ECO:0000313" key="4">
    <source>
        <dbReference type="Proteomes" id="UP000265955"/>
    </source>
</evidence>
<proteinExistence type="predicted"/>
<sequence length="319" mass="35193">MNKKHSRWLLLIASLPTSGATARMRLWRGIKALGCVALRDGAYLLVERQQHADALADLAAQTNSEGGQAWVVDVVPRSATDNEAFQALFDRFSEYAEMNAGLTQARKALPSQTPAEITKTLKRLRKERDALLRIDFFPNQASLDAEAAWADFEEAVNALVSPGEPQAQERLIPHLSRADYQGRTWATRRNLWVDRVASAWLIQRFIDADARFLWLDSPAQCPQDALGFDFDEAAFTHVGDKVTFEVLLASFNLAVTPGLAKLAALVHALDVGGVIPPEASGFEAILTGARARLNNDDALLAEIGTVLDSLYIHYNKEQK</sequence>
<evidence type="ECO:0000259" key="2">
    <source>
        <dbReference type="Pfam" id="PF20229"/>
    </source>
</evidence>
<evidence type="ECO:0000313" key="3">
    <source>
        <dbReference type="EMBL" id="RJF96001.1"/>
    </source>
</evidence>
<dbReference type="AlphaFoldDB" id="A0A3A3FMP4"/>